<dbReference type="GO" id="GO:0016071">
    <property type="term" value="P:mRNA metabolic process"/>
    <property type="evidence" value="ECO:0007669"/>
    <property type="project" value="UniProtKB-ARBA"/>
</dbReference>
<sequence length="163" mass="18429">MSTRTVKTHNNHKANFVKGNNKANFVNAPPPTVKKQQHTIQQPNKKKLQATPNNKHGRKKIVEDVEEDYYYQPRKSSEQVYAGPTFNNAPAPSALPIPAFNARGSPINYPQPLYSTHSFQQQSMDLMNLIAPQKVITAYELEKTNLALSEIQRGLRSMLKIES</sequence>
<evidence type="ECO:0000313" key="2">
    <source>
        <dbReference type="EMBL" id="KAG2213907.1"/>
    </source>
</evidence>
<keyword evidence="3" id="KW-1185">Reference proteome</keyword>
<dbReference type="OrthoDB" id="2388351at2759"/>
<dbReference type="Pfam" id="PF15365">
    <property type="entry name" value="PNRC"/>
    <property type="match status" value="1"/>
</dbReference>
<feature type="region of interest" description="Disordered" evidence="1">
    <location>
        <begin position="36"/>
        <end position="57"/>
    </location>
</feature>
<proteinExistence type="predicted"/>
<gene>
    <name evidence="2" type="ORF">INT47_001176</name>
</gene>
<accession>A0A8H7VCM6</accession>
<reference evidence="2" key="1">
    <citation type="submission" date="2020-12" db="EMBL/GenBank/DDBJ databases">
        <title>Metabolic potential, ecology and presence of endohyphal bacteria is reflected in genomic diversity of Mucoromycotina.</title>
        <authorList>
            <person name="Muszewska A."/>
            <person name="Okrasinska A."/>
            <person name="Steczkiewicz K."/>
            <person name="Drgas O."/>
            <person name="Orlowska M."/>
            <person name="Perlinska-Lenart U."/>
            <person name="Aleksandrzak-Piekarczyk T."/>
            <person name="Szatraj K."/>
            <person name="Zielenkiewicz U."/>
            <person name="Pilsyk S."/>
            <person name="Malc E."/>
            <person name="Mieczkowski P."/>
            <person name="Kruszewska J.S."/>
            <person name="Biernat P."/>
            <person name="Pawlowska J."/>
        </authorList>
    </citation>
    <scope>NUCLEOTIDE SEQUENCE</scope>
    <source>
        <strain evidence="2">WA0000017839</strain>
    </source>
</reference>
<dbReference type="EMBL" id="JAEPRD010000002">
    <property type="protein sequence ID" value="KAG2213907.1"/>
    <property type="molecule type" value="Genomic_DNA"/>
</dbReference>
<comment type="caution">
    <text evidence="2">The sequence shown here is derived from an EMBL/GenBank/DDBJ whole genome shotgun (WGS) entry which is preliminary data.</text>
</comment>
<evidence type="ECO:0000256" key="1">
    <source>
        <dbReference type="SAM" id="MobiDB-lite"/>
    </source>
</evidence>
<dbReference type="AlphaFoldDB" id="A0A8H7VCM6"/>
<protein>
    <submittedName>
        <fullName evidence="2">Uncharacterized protein</fullName>
    </submittedName>
</protein>
<dbReference type="Proteomes" id="UP000603453">
    <property type="component" value="Unassembled WGS sequence"/>
</dbReference>
<organism evidence="2 3">
    <name type="scientific">Mucor saturninus</name>
    <dbReference type="NCBI Taxonomy" id="64648"/>
    <lineage>
        <taxon>Eukaryota</taxon>
        <taxon>Fungi</taxon>
        <taxon>Fungi incertae sedis</taxon>
        <taxon>Mucoromycota</taxon>
        <taxon>Mucoromycotina</taxon>
        <taxon>Mucoromycetes</taxon>
        <taxon>Mucorales</taxon>
        <taxon>Mucorineae</taxon>
        <taxon>Mucoraceae</taxon>
        <taxon>Mucor</taxon>
    </lineage>
</organism>
<name>A0A8H7VCM6_9FUNG</name>
<dbReference type="InterPro" id="IPR028322">
    <property type="entry name" value="PNRC-like_rgn"/>
</dbReference>
<evidence type="ECO:0000313" key="3">
    <source>
        <dbReference type="Proteomes" id="UP000603453"/>
    </source>
</evidence>